<sequence>MLKSFANIIELDISSPDTRLIFAPSGGVWTASINEIYSLYSSSYFNELFNIQEDELYNLFNIGSISVDNDRGYIEVFSLEALYKQNKSYYQYKKDNINYIAVHFNNFETPYSKKNIIINIKRLFSTREWLDDNNNLVAELNNMYIEPRVEEIDTADIEGDSLAFDTIQTNEMSVTLRNDDGLFDDFSNLYGNRFLVRQIFDYQADSRMPADFNKSAGAYNEAGSAAAIKDSKIIFSGFIQKPEYSFLETVTITASDIRASFSAELPKNVFSEKEYSDLKNFPENVQSGEDTIDTCRTLAAGHGITVKLKPIKYYTPDILNPDLIPEVVFEICDTSRHAIESIVNRNDPLDNNKLKPHIFFIEKAQSDSQLVIGGKTITGDLEQFINEFRDYKDGKGTQRVWTLDKEKGQLIFRGEKQVKSICAGMSDSSTNMSDELIEIYAEIDIPPYKSLTLIREILEDYENIAYIKENYNIENWQIEEERSREISVLLDNDNKKTTLDLIGELSFLEQGRLEIDNNKIDFISTRFRSNEAKYKIKQYCMGRVDKTAESDEYLSSCSIKYDLLKSTYKNTDFEEEAKKRHRINAHEEFETLLKRKEDAVSLSNEIMKSRYLLKEYYTFEYYETLDFLKLFDIVEFEYKRENGSYFIKPCLCEIVKLNIFDNVIKLRQL</sequence>
<evidence type="ECO:0000313" key="2">
    <source>
        <dbReference type="Proteomes" id="UP001175147"/>
    </source>
</evidence>
<protein>
    <submittedName>
        <fullName evidence="1">Uncharacterized protein</fullName>
    </submittedName>
</protein>
<reference evidence="1" key="1">
    <citation type="submission" date="2023-07" db="EMBL/GenBank/DDBJ databases">
        <title>Mucosal microbiota of week-old chicken and adult hens.</title>
        <authorList>
            <person name="Volf J."/>
            <person name="Karasova D."/>
            <person name="Crhanova M."/>
            <person name="Faldynova M."/>
            <person name="Prikrylova H."/>
            <person name="Zeman M."/>
            <person name="Babak V."/>
            <person name="Rajova J."/>
            <person name="Rychlik I."/>
        </authorList>
    </citation>
    <scope>NUCLEOTIDE SEQUENCE</scope>
    <source>
        <strain evidence="1">ET902</strain>
    </source>
</reference>
<keyword evidence="2" id="KW-1185">Reference proteome</keyword>
<dbReference type="Proteomes" id="UP001175147">
    <property type="component" value="Unassembled WGS sequence"/>
</dbReference>
<dbReference type="EMBL" id="JAUPBM010000001">
    <property type="protein sequence ID" value="MDO7019156.1"/>
    <property type="molecule type" value="Genomic_DNA"/>
</dbReference>
<comment type="caution">
    <text evidence="1">The sequence shown here is derived from an EMBL/GenBank/DDBJ whole genome shotgun (WGS) entry which is preliminary data.</text>
</comment>
<dbReference type="RefSeq" id="WP_304384410.1">
    <property type="nucleotide sequence ID" value="NZ_JAUPBL010000010.1"/>
</dbReference>
<organism evidence="1 2">
    <name type="scientific">Brachyspira innocens</name>
    <dbReference type="NCBI Taxonomy" id="13264"/>
    <lineage>
        <taxon>Bacteria</taxon>
        <taxon>Pseudomonadati</taxon>
        <taxon>Spirochaetota</taxon>
        <taxon>Spirochaetia</taxon>
        <taxon>Brachyspirales</taxon>
        <taxon>Brachyspiraceae</taxon>
        <taxon>Brachyspira</taxon>
    </lineage>
</organism>
<proteinExistence type="predicted"/>
<accession>A0ABT8YUF3</accession>
<gene>
    <name evidence="1" type="ORF">Q5M86_00050</name>
</gene>
<evidence type="ECO:0000313" key="1">
    <source>
        <dbReference type="EMBL" id="MDO7019156.1"/>
    </source>
</evidence>
<name>A0ABT8YUF3_9SPIR</name>